<evidence type="ECO:0000259" key="2">
    <source>
        <dbReference type="SMART" id="SM01054"/>
    </source>
</evidence>
<dbReference type="PANTHER" id="PTHR33349">
    <property type="entry name" value="EMB|CAB62594.1"/>
    <property type="match status" value="1"/>
</dbReference>
<gene>
    <name evidence="3" type="ORF">ES332_A03G089800v1</name>
</gene>
<evidence type="ECO:0000313" key="4">
    <source>
        <dbReference type="Proteomes" id="UP000322667"/>
    </source>
</evidence>
<reference evidence="3 4" key="1">
    <citation type="submission" date="2019-07" db="EMBL/GenBank/DDBJ databases">
        <title>WGS assembly of Gossypium tomentosum.</title>
        <authorList>
            <person name="Chen Z.J."/>
            <person name="Sreedasyam A."/>
            <person name="Ando A."/>
            <person name="Song Q."/>
            <person name="De L."/>
            <person name="Hulse-Kemp A."/>
            <person name="Ding M."/>
            <person name="Ye W."/>
            <person name="Kirkbride R."/>
            <person name="Jenkins J."/>
            <person name="Plott C."/>
            <person name="Lovell J."/>
            <person name="Lin Y.-M."/>
            <person name="Vaughn R."/>
            <person name="Liu B."/>
            <person name="Li W."/>
            <person name="Simpson S."/>
            <person name="Scheffler B."/>
            <person name="Saski C."/>
            <person name="Grover C."/>
            <person name="Hu G."/>
            <person name="Conover J."/>
            <person name="Carlson J."/>
            <person name="Shu S."/>
            <person name="Boston L."/>
            <person name="Williams M."/>
            <person name="Peterson D."/>
            <person name="Mcgee K."/>
            <person name="Jones D."/>
            <person name="Wendel J."/>
            <person name="Stelly D."/>
            <person name="Grimwood J."/>
            <person name="Schmutz J."/>
        </authorList>
    </citation>
    <scope>NUCLEOTIDE SEQUENCE [LARGE SCALE GENOMIC DNA]</scope>
    <source>
        <strain evidence="3">7179.01</strain>
    </source>
</reference>
<feature type="region of interest" description="Disordered" evidence="1">
    <location>
        <begin position="182"/>
        <end position="224"/>
    </location>
</feature>
<dbReference type="Pfam" id="PF07839">
    <property type="entry name" value="CaM_binding"/>
    <property type="match status" value="1"/>
</dbReference>
<sequence length="956" mass="107541">MIIADALIDIPAIRMIDKLRNVPPRRKSTGKVIMPGGGLTVLSRYLHASQGSCHDFCKYGTGLSPGPESKIPRSPLRKVIAQERAAIRNLERVSESNAGERRKKSEISVKVSLDSKIQEADDPVVVKTAHTQGGHDLENNVEDLTDTKNSKVSVKFSYDAELHKPKYPSHEDPVNIEAVAAEGEAKEEEENAETKSLRGEKNRQVCVKPSTDSESQKPDCIESEVSSWTDKESVLREQELLSLNETDYVVAHVKDSKLKPQSKPSSIVKQACLSGKQNSDGLKRKEGNILSMTSLGVSSGRNKGDTTIRKGIRTSVTGKKNVVLPSVSLSPKESDPRNLSMNAQKKWRGVYRPKKQENAKQIKPEKLHGKNAKVSQNLKGVSHLMDQENVNKLNSEQANPQTTLYLIKSNPKNKPAESDQNNVVLIRPPSSSKDKSMKHNQNRISIGRPPHVYEKKKLIYKPKGIHSSGFPLSLSSFPGKRSLRPIPNALTITQPALASLSTSVSSKSSHNDTLTEHDKAVAENKKSSSKMIYKARPKRALMITSNNKNLPGKKLNFQRGKMIELPVEDCTPRRLTFKKRELVDNRNDDNWKGKVEACTPRRLKFKQRVYVNSINDENQNSRVKEFTPKRLKFRRREIVDNQNGNNQNGKVKECTPRRLKFRRRVIVDNQNGDNKNSRIEELTPRIHEFRRKLIVDNIDDHNQNAKVEEFSPRKLESRQRNLDNRNSDVQNSRGEDSAPAKFDSCRRTLDNRNSDDQNSRGEDSAPTALESCQRTLDNRNSDDQNSRGEDTAPTKLESCQRALDNRNSDDQNSRGEDSAPTKLKSCQRTLDNRNSDDQNSRVEDSAPRKLIFRPKVPEEQKIDYIQTCKAGTSKNDSGRKEANGQYNGTKIQSRKFSLIQRDLKEKKVAGILYNNIIEETASKFARTKASKVKALVSAFETVISLDTGISESEDEN</sequence>
<dbReference type="Proteomes" id="UP000322667">
    <property type="component" value="Chromosome A03"/>
</dbReference>
<feature type="compositionally biased region" description="Basic and acidic residues" evidence="1">
    <location>
        <begin position="705"/>
        <end position="726"/>
    </location>
</feature>
<dbReference type="EMBL" id="CM017612">
    <property type="protein sequence ID" value="TYI35637.1"/>
    <property type="molecule type" value="Genomic_DNA"/>
</dbReference>
<keyword evidence="4" id="KW-1185">Reference proteome</keyword>
<dbReference type="GO" id="GO:0005516">
    <property type="term" value="F:calmodulin binding"/>
    <property type="evidence" value="ECO:0007669"/>
    <property type="project" value="InterPro"/>
</dbReference>
<name>A0A5D2R448_GOSTO</name>
<dbReference type="AlphaFoldDB" id="A0A5D2R448"/>
<feature type="compositionally biased region" description="Basic and acidic residues" evidence="1">
    <location>
        <begin position="830"/>
        <end position="847"/>
    </location>
</feature>
<feature type="compositionally biased region" description="Basic and acidic residues" evidence="1">
    <location>
        <begin position="776"/>
        <end position="792"/>
    </location>
</feature>
<feature type="compositionally biased region" description="Basic and acidic residues" evidence="1">
    <location>
        <begin position="509"/>
        <end position="526"/>
    </location>
</feature>
<evidence type="ECO:0000313" key="3">
    <source>
        <dbReference type="EMBL" id="TYI35637.1"/>
    </source>
</evidence>
<feature type="compositionally biased region" description="Basic and acidic residues" evidence="1">
    <location>
        <begin position="192"/>
        <end position="203"/>
    </location>
</feature>
<dbReference type="SMART" id="SM01054">
    <property type="entry name" value="CaM_binding"/>
    <property type="match status" value="1"/>
</dbReference>
<feature type="region of interest" description="Disordered" evidence="1">
    <location>
        <begin position="705"/>
        <end position="855"/>
    </location>
</feature>
<feature type="region of interest" description="Disordered" evidence="1">
    <location>
        <begin position="504"/>
        <end position="530"/>
    </location>
</feature>
<feature type="compositionally biased region" description="Basic and acidic residues" evidence="1">
    <location>
        <begin position="733"/>
        <end position="763"/>
    </location>
</feature>
<organism evidence="3 4">
    <name type="scientific">Gossypium tomentosum</name>
    <name type="common">Hawaiian cotton</name>
    <name type="synonym">Gossypium sandvicense</name>
    <dbReference type="NCBI Taxonomy" id="34277"/>
    <lineage>
        <taxon>Eukaryota</taxon>
        <taxon>Viridiplantae</taxon>
        <taxon>Streptophyta</taxon>
        <taxon>Embryophyta</taxon>
        <taxon>Tracheophyta</taxon>
        <taxon>Spermatophyta</taxon>
        <taxon>Magnoliopsida</taxon>
        <taxon>eudicotyledons</taxon>
        <taxon>Gunneridae</taxon>
        <taxon>Pentapetalae</taxon>
        <taxon>rosids</taxon>
        <taxon>malvids</taxon>
        <taxon>Malvales</taxon>
        <taxon>Malvaceae</taxon>
        <taxon>Malvoideae</taxon>
        <taxon>Gossypium</taxon>
    </lineage>
</organism>
<feature type="compositionally biased region" description="Basic and acidic residues" evidence="1">
    <location>
        <begin position="803"/>
        <end position="819"/>
    </location>
</feature>
<dbReference type="InterPro" id="IPR012417">
    <property type="entry name" value="CaM-bd_dom_pln"/>
</dbReference>
<dbReference type="PANTHER" id="PTHR33349:SF29">
    <property type="entry name" value="CALMODULIN-BINDING DOMAIN-CONTAINING PROTEIN"/>
    <property type="match status" value="1"/>
</dbReference>
<proteinExistence type="predicted"/>
<evidence type="ECO:0000256" key="1">
    <source>
        <dbReference type="SAM" id="MobiDB-lite"/>
    </source>
</evidence>
<feature type="domain" description="Calmodulin-binding" evidence="2">
    <location>
        <begin position="838"/>
        <end position="944"/>
    </location>
</feature>
<accession>A0A5D2R448</accession>
<protein>
    <recommendedName>
        <fullName evidence="2">Calmodulin-binding domain-containing protein</fullName>
    </recommendedName>
</protein>